<dbReference type="Proteomes" id="UP001201812">
    <property type="component" value="Unassembled WGS sequence"/>
</dbReference>
<gene>
    <name evidence="1" type="ORF">DdX_07980</name>
</gene>
<keyword evidence="2" id="KW-1185">Reference proteome</keyword>
<protein>
    <submittedName>
        <fullName evidence="1">Uncharacterized protein</fullName>
    </submittedName>
</protein>
<organism evidence="1 2">
    <name type="scientific">Ditylenchus destructor</name>
    <dbReference type="NCBI Taxonomy" id="166010"/>
    <lineage>
        <taxon>Eukaryota</taxon>
        <taxon>Metazoa</taxon>
        <taxon>Ecdysozoa</taxon>
        <taxon>Nematoda</taxon>
        <taxon>Chromadorea</taxon>
        <taxon>Rhabditida</taxon>
        <taxon>Tylenchina</taxon>
        <taxon>Tylenchomorpha</taxon>
        <taxon>Sphaerularioidea</taxon>
        <taxon>Anguinidae</taxon>
        <taxon>Anguininae</taxon>
        <taxon>Ditylenchus</taxon>
    </lineage>
</organism>
<evidence type="ECO:0000313" key="2">
    <source>
        <dbReference type="Proteomes" id="UP001201812"/>
    </source>
</evidence>
<accession>A0AAD4R4Q8</accession>
<reference evidence="1" key="1">
    <citation type="submission" date="2022-01" db="EMBL/GenBank/DDBJ databases">
        <title>Genome Sequence Resource for Two Populations of Ditylenchus destructor, the Migratory Endoparasitic Phytonematode.</title>
        <authorList>
            <person name="Zhang H."/>
            <person name="Lin R."/>
            <person name="Xie B."/>
        </authorList>
    </citation>
    <scope>NUCLEOTIDE SEQUENCE</scope>
    <source>
        <strain evidence="1">BazhouSP</strain>
    </source>
</reference>
<dbReference type="EMBL" id="JAKKPZ010000011">
    <property type="protein sequence ID" value="KAI1715656.1"/>
    <property type="molecule type" value="Genomic_DNA"/>
</dbReference>
<comment type="caution">
    <text evidence="1">The sequence shown here is derived from an EMBL/GenBank/DDBJ whole genome shotgun (WGS) entry which is preliminary data.</text>
</comment>
<evidence type="ECO:0000313" key="1">
    <source>
        <dbReference type="EMBL" id="KAI1715656.1"/>
    </source>
</evidence>
<dbReference type="AlphaFoldDB" id="A0AAD4R4Q8"/>
<sequence>MVLDKLSHRVSSWLQDCKETIAQQPSSRPAPALLTPDDIDKDFSTCHDSSSTYSILSELEKLSCSSCPDWECTAKSVSTTSTTTGSNEYYFSLSREVQTALLQFEDDSDVLGTAVSGADASTFVQTAPDSPFSVSRDVETKNNGNSTCVLKPTHVPNVGRYYDNQGFPFPHTVESLIHVSRNMDVVPSFYQLPELNTEPVDFCPRYDYVSSQYVKDEMYEYQVHNTPTGACKLKTELQISNNAASNQRGSKVSSHSIHSEYCLPDMH</sequence>
<name>A0AAD4R4Q8_9BILA</name>
<proteinExistence type="predicted"/>